<dbReference type="PANTHER" id="PTHR46947">
    <property type="entry name" value="WD REPEAT-CONTAINING PROTEIN 73"/>
    <property type="match status" value="1"/>
</dbReference>
<accession>A0A8J2K024</accession>
<evidence type="ECO:0000256" key="1">
    <source>
        <dbReference type="PROSITE-ProRule" id="PRU00221"/>
    </source>
</evidence>
<feature type="repeat" description="WD" evidence="1">
    <location>
        <begin position="345"/>
        <end position="384"/>
    </location>
</feature>
<dbReference type="GO" id="GO:0005829">
    <property type="term" value="C:cytosol"/>
    <property type="evidence" value="ECO:0007669"/>
    <property type="project" value="TreeGrafter"/>
</dbReference>
<dbReference type="SMART" id="SM00320">
    <property type="entry name" value="WD40"/>
    <property type="match status" value="2"/>
</dbReference>
<dbReference type="GO" id="GO:0031122">
    <property type="term" value="P:cytoplasmic microtubule organization"/>
    <property type="evidence" value="ECO:0007669"/>
    <property type="project" value="TreeGrafter"/>
</dbReference>
<protein>
    <recommendedName>
        <fullName evidence="4">WD repeat-containing protein 73</fullName>
    </recommendedName>
</protein>
<dbReference type="PANTHER" id="PTHR46947:SF1">
    <property type="entry name" value="WD REPEAT-CONTAINING PROTEIN 73"/>
    <property type="match status" value="1"/>
</dbReference>
<evidence type="ECO:0000313" key="2">
    <source>
        <dbReference type="EMBL" id="CAG7727108.1"/>
    </source>
</evidence>
<dbReference type="GO" id="GO:0000922">
    <property type="term" value="C:spindle pole"/>
    <property type="evidence" value="ECO:0007669"/>
    <property type="project" value="TreeGrafter"/>
</dbReference>
<dbReference type="AlphaFoldDB" id="A0A8J2K024"/>
<comment type="caution">
    <text evidence="2">The sequence shown here is derived from an EMBL/GenBank/DDBJ whole genome shotgun (WGS) entry which is preliminary data.</text>
</comment>
<dbReference type="InterPro" id="IPR001680">
    <property type="entry name" value="WD40_rpt"/>
</dbReference>
<dbReference type="EMBL" id="CAJVCH010143989">
    <property type="protein sequence ID" value="CAG7727108.1"/>
    <property type="molecule type" value="Genomic_DNA"/>
</dbReference>
<keyword evidence="1" id="KW-0853">WD repeat</keyword>
<organism evidence="2 3">
    <name type="scientific">Allacma fusca</name>
    <dbReference type="NCBI Taxonomy" id="39272"/>
    <lineage>
        <taxon>Eukaryota</taxon>
        <taxon>Metazoa</taxon>
        <taxon>Ecdysozoa</taxon>
        <taxon>Arthropoda</taxon>
        <taxon>Hexapoda</taxon>
        <taxon>Collembola</taxon>
        <taxon>Symphypleona</taxon>
        <taxon>Sminthuridae</taxon>
        <taxon>Allacma</taxon>
    </lineage>
</organism>
<keyword evidence="3" id="KW-1185">Reference proteome</keyword>
<gene>
    <name evidence="2" type="ORF">AFUS01_LOCUS15967</name>
</gene>
<evidence type="ECO:0000313" key="3">
    <source>
        <dbReference type="Proteomes" id="UP000708208"/>
    </source>
</evidence>
<dbReference type="OrthoDB" id="9822052at2759"/>
<dbReference type="Proteomes" id="UP000708208">
    <property type="component" value="Unassembled WGS sequence"/>
</dbReference>
<proteinExistence type="predicted"/>
<dbReference type="InterPro" id="IPR042795">
    <property type="entry name" value="Wdr73"/>
</dbReference>
<dbReference type="PROSITE" id="PS50294">
    <property type="entry name" value="WD_REPEATS_REGION"/>
    <property type="match status" value="1"/>
</dbReference>
<dbReference type="PROSITE" id="PS50082">
    <property type="entry name" value="WD_REPEATS_2"/>
    <property type="match status" value="1"/>
</dbReference>
<name>A0A8J2K024_9HEXA</name>
<sequence length="384" mass="43159">MESKQRQDDADAWFFESFKRYTNLYMYEFEAPVDTMELLDPMSLITSGIQAYSKKCEILQLAVPPKLLPKDIEEGLCKDRDFKIISGGYSSTRIIQVQPIGADRVAVAVQSDQEGLGLFQLGNDDHGVITEEKRLQFPAEQQKLHNSSVWGPGVLATRGRKVILGDRNGSYVCQWSLDAQDKGICHPLPNQHHVLQIKKIQYWDDNVVAFCTSKGSILFYDLLQPMDKPVTTIESPPTALASDSAVLCHSFDTHPSENILGLLNSSGKFEIFDIKKPDSPVVSTILPGYDHLSVLQGKFNLQFQKLQTQSPSDYYAKFIATGFKDEMIPVYECTKAGDIRPLFTHDGHTKIVTTAMWHTASDNLLFSSSIDAVLHAWQYIENEM</sequence>
<reference evidence="2" key="1">
    <citation type="submission" date="2021-06" db="EMBL/GenBank/DDBJ databases">
        <authorList>
            <person name="Hodson N. C."/>
            <person name="Mongue J. A."/>
            <person name="Jaron S. K."/>
        </authorList>
    </citation>
    <scope>NUCLEOTIDE SEQUENCE</scope>
</reference>
<evidence type="ECO:0008006" key="4">
    <source>
        <dbReference type="Google" id="ProtNLM"/>
    </source>
</evidence>